<evidence type="ECO:0000313" key="10">
    <source>
        <dbReference type="Proteomes" id="UP000515512"/>
    </source>
</evidence>
<accession>A0A7D6ZL34</accession>
<sequence>MRMPNLGVRTRILAIALVPSLALVVVGVGATGGLVDQSNEARAWADELRAGISPTRELVEAIQAERRITLWRNAGADPDIRDLAAARLRLDNAFLQIAPNQSRLSSMGPESMGDSTAAFQALGKQLTTIRAGVDAGTVPVAEAYQFYSRMPELVMSGIRIAQQTAPDAATAAELSESAEVLQSLEAMSRATALGAALAQDEELSPELGTEFVRLVGYYRMRIEQFVADPDPDQAAATQALVSGAAWQRLGAMETALSQRALPREDTGTPVRRVALPLTNTEWQSAAAEVDKALADLWEAQSSQAQSLASDAASGTTRNSLLAGAGILAVAVGAIVVAMVLANRIIRRLRRLRDRTLALADEQLPETMRRLATGEAVDAEATDPQLDFGGDEIGQVAQAFGHAHAAAVSAAVTEARTREGVKAVFRNIAHRSQVVMHRQLELLDEAESTQEDPTLLDTFFRLDHLATRERRNAENLIILAGGQPGRQWRNPVPVMELVRSAVGETLDYQRVRTSRLPEAFVLGAAVGDLIHLLAELVDNATSFSPPQAFVEISGRTVARGLALEISDQGMGIPEPELAAANARLAAPVDFGVTALSTDSRLGLFVVSQLAARHGISVRLSESDYGGIRAIVLVPAALISTEMSGREQVPDPRRPLTTHRPHALPAAPDPGRGSREMDATPAPPEPVRPDTSRGGEHRPTLPRRRRQSSLAPELAKDPLSAETPAPTRPERTAEQARDLMSAIENGTRQGRRADPGNPPHDGQSDAENGARHRRRDTE</sequence>
<dbReference type="InterPro" id="IPR003594">
    <property type="entry name" value="HATPase_dom"/>
</dbReference>
<evidence type="ECO:0000256" key="2">
    <source>
        <dbReference type="ARBA" id="ARBA00012438"/>
    </source>
</evidence>
<keyword evidence="5" id="KW-0418">Kinase</keyword>
<dbReference type="Proteomes" id="UP000515512">
    <property type="component" value="Chromosome"/>
</dbReference>
<evidence type="ECO:0000256" key="5">
    <source>
        <dbReference type="ARBA" id="ARBA00022777"/>
    </source>
</evidence>
<proteinExistence type="predicted"/>
<dbReference type="InterPro" id="IPR013587">
    <property type="entry name" value="Nitrate/nitrite_sensing"/>
</dbReference>
<dbReference type="PANTHER" id="PTHR45436">
    <property type="entry name" value="SENSOR HISTIDINE KINASE YKOH"/>
    <property type="match status" value="1"/>
</dbReference>
<dbReference type="Pfam" id="PF08376">
    <property type="entry name" value="NIT"/>
    <property type="match status" value="1"/>
</dbReference>
<dbReference type="EC" id="2.7.13.3" evidence="2"/>
<protein>
    <recommendedName>
        <fullName evidence="2">histidine kinase</fullName>
        <ecNumber evidence="2">2.7.13.3</ecNumber>
    </recommendedName>
</protein>
<feature type="region of interest" description="Disordered" evidence="6">
    <location>
        <begin position="641"/>
        <end position="776"/>
    </location>
</feature>
<dbReference type="EMBL" id="CP059399">
    <property type="protein sequence ID" value="QLY28225.1"/>
    <property type="molecule type" value="Genomic_DNA"/>
</dbReference>
<feature type="compositionally biased region" description="Basic and acidic residues" evidence="6">
    <location>
        <begin position="685"/>
        <end position="697"/>
    </location>
</feature>
<name>A0A7D6ZL34_9NOCA</name>
<feature type="compositionally biased region" description="Basic and acidic residues" evidence="6">
    <location>
        <begin position="726"/>
        <end position="735"/>
    </location>
</feature>
<evidence type="ECO:0000259" key="8">
    <source>
        <dbReference type="SMART" id="SM00387"/>
    </source>
</evidence>
<reference evidence="9 10" key="1">
    <citation type="submission" date="2020-07" db="EMBL/GenBank/DDBJ databases">
        <authorList>
            <person name="Zhuang K."/>
            <person name="Ran Y."/>
        </authorList>
    </citation>
    <scope>NUCLEOTIDE SEQUENCE [LARGE SCALE GENOMIC DNA]</scope>
    <source>
        <strain evidence="9 10">WCH-YHL-001</strain>
    </source>
</reference>
<dbReference type="RefSeq" id="WP_181579433.1">
    <property type="nucleotide sequence ID" value="NZ_CP059399.1"/>
</dbReference>
<evidence type="ECO:0000256" key="4">
    <source>
        <dbReference type="ARBA" id="ARBA00022679"/>
    </source>
</evidence>
<keyword evidence="10" id="KW-1185">Reference proteome</keyword>
<evidence type="ECO:0000313" key="9">
    <source>
        <dbReference type="EMBL" id="QLY28225.1"/>
    </source>
</evidence>
<dbReference type="AlphaFoldDB" id="A0A7D6ZL34"/>
<dbReference type="PANTHER" id="PTHR45436:SF5">
    <property type="entry name" value="SENSOR HISTIDINE KINASE TRCS"/>
    <property type="match status" value="1"/>
</dbReference>
<keyword evidence="3" id="KW-0597">Phosphoprotein</keyword>
<dbReference type="Pfam" id="PF02518">
    <property type="entry name" value="HATPase_c"/>
    <property type="match status" value="1"/>
</dbReference>
<feature type="domain" description="Histidine kinase/HSP90-like ATPase" evidence="8">
    <location>
        <begin position="523"/>
        <end position="636"/>
    </location>
</feature>
<evidence type="ECO:0000256" key="3">
    <source>
        <dbReference type="ARBA" id="ARBA00022553"/>
    </source>
</evidence>
<dbReference type="SMART" id="SM00387">
    <property type="entry name" value="HATPase_c"/>
    <property type="match status" value="1"/>
</dbReference>
<dbReference type="Gene3D" id="3.30.565.10">
    <property type="entry name" value="Histidine kinase-like ATPase, C-terminal domain"/>
    <property type="match status" value="1"/>
</dbReference>
<keyword evidence="7" id="KW-1133">Transmembrane helix</keyword>
<gene>
    <name evidence="9" type="ORF">H0264_22845</name>
</gene>
<dbReference type="InterPro" id="IPR050428">
    <property type="entry name" value="TCS_sensor_his_kinase"/>
</dbReference>
<evidence type="ECO:0000256" key="6">
    <source>
        <dbReference type="SAM" id="MobiDB-lite"/>
    </source>
</evidence>
<keyword evidence="7" id="KW-0472">Membrane</keyword>
<evidence type="ECO:0000256" key="7">
    <source>
        <dbReference type="SAM" id="Phobius"/>
    </source>
</evidence>
<organism evidence="9 10">
    <name type="scientific">Nocardia huaxiensis</name>
    <dbReference type="NCBI Taxonomy" id="2755382"/>
    <lineage>
        <taxon>Bacteria</taxon>
        <taxon>Bacillati</taxon>
        <taxon>Actinomycetota</taxon>
        <taxon>Actinomycetes</taxon>
        <taxon>Mycobacteriales</taxon>
        <taxon>Nocardiaceae</taxon>
        <taxon>Nocardia</taxon>
    </lineage>
</organism>
<dbReference type="GO" id="GO:0004673">
    <property type="term" value="F:protein histidine kinase activity"/>
    <property type="evidence" value="ECO:0007669"/>
    <property type="project" value="UniProtKB-EC"/>
</dbReference>
<dbReference type="Gene3D" id="6.10.340.10">
    <property type="match status" value="1"/>
</dbReference>
<dbReference type="InterPro" id="IPR036890">
    <property type="entry name" value="HATPase_C_sf"/>
</dbReference>
<dbReference type="GO" id="GO:0005886">
    <property type="term" value="C:plasma membrane"/>
    <property type="evidence" value="ECO:0007669"/>
    <property type="project" value="TreeGrafter"/>
</dbReference>
<keyword evidence="4" id="KW-0808">Transferase</keyword>
<feature type="transmembrane region" description="Helical" evidence="7">
    <location>
        <begin position="320"/>
        <end position="345"/>
    </location>
</feature>
<dbReference type="SUPFAM" id="SSF55874">
    <property type="entry name" value="ATPase domain of HSP90 chaperone/DNA topoisomerase II/histidine kinase"/>
    <property type="match status" value="1"/>
</dbReference>
<dbReference type="GO" id="GO:0000160">
    <property type="term" value="P:phosphorelay signal transduction system"/>
    <property type="evidence" value="ECO:0007669"/>
    <property type="project" value="TreeGrafter"/>
</dbReference>
<comment type="catalytic activity">
    <reaction evidence="1">
        <text>ATP + protein L-histidine = ADP + protein N-phospho-L-histidine.</text>
        <dbReference type="EC" id="2.7.13.3"/>
    </reaction>
</comment>
<feature type="compositionally biased region" description="Basic and acidic residues" evidence="6">
    <location>
        <begin position="642"/>
        <end position="652"/>
    </location>
</feature>
<dbReference type="CDD" id="cd00075">
    <property type="entry name" value="HATPase"/>
    <property type="match status" value="1"/>
</dbReference>
<evidence type="ECO:0000256" key="1">
    <source>
        <dbReference type="ARBA" id="ARBA00000085"/>
    </source>
</evidence>
<dbReference type="KEGG" id="nhu:H0264_22845"/>
<keyword evidence="7" id="KW-0812">Transmembrane</keyword>